<dbReference type="AlphaFoldDB" id="A0A4R2RER7"/>
<gene>
    <name evidence="2" type="ORF">EV663_10610</name>
</gene>
<dbReference type="RefSeq" id="WP_132951250.1">
    <property type="nucleotide sequence ID" value="NZ_SLXU01000006.1"/>
</dbReference>
<organism evidence="2 3">
    <name type="scientific">Rhodovulum bhavnagarense</name>
    <dbReference type="NCBI Taxonomy" id="992286"/>
    <lineage>
        <taxon>Bacteria</taxon>
        <taxon>Pseudomonadati</taxon>
        <taxon>Pseudomonadota</taxon>
        <taxon>Alphaproteobacteria</taxon>
        <taxon>Rhodobacterales</taxon>
        <taxon>Paracoccaceae</taxon>
        <taxon>Rhodovulum</taxon>
    </lineage>
</organism>
<evidence type="ECO:0000313" key="3">
    <source>
        <dbReference type="Proteomes" id="UP000295050"/>
    </source>
</evidence>
<comment type="caution">
    <text evidence="2">The sequence shown here is derived from an EMBL/GenBank/DDBJ whole genome shotgun (WGS) entry which is preliminary data.</text>
</comment>
<dbReference type="Proteomes" id="UP000295050">
    <property type="component" value="Unassembled WGS sequence"/>
</dbReference>
<dbReference type="OrthoDB" id="7956241at2"/>
<keyword evidence="3" id="KW-1185">Reference proteome</keyword>
<protein>
    <submittedName>
        <fullName evidence="2">Uncharacterized protein</fullName>
    </submittedName>
</protein>
<feature type="region of interest" description="Disordered" evidence="1">
    <location>
        <begin position="50"/>
        <end position="96"/>
    </location>
</feature>
<accession>A0A4R2RER7</accession>
<evidence type="ECO:0000313" key="2">
    <source>
        <dbReference type="EMBL" id="TCP61064.1"/>
    </source>
</evidence>
<name>A0A4R2RER7_9RHOB</name>
<proteinExistence type="predicted"/>
<reference evidence="2 3" key="1">
    <citation type="submission" date="2019-03" db="EMBL/GenBank/DDBJ databases">
        <title>Genomic Encyclopedia of Type Strains, Phase IV (KMG-IV): sequencing the most valuable type-strain genomes for metagenomic binning, comparative biology and taxonomic classification.</title>
        <authorList>
            <person name="Goeker M."/>
        </authorList>
    </citation>
    <scope>NUCLEOTIDE SEQUENCE [LARGE SCALE GENOMIC DNA]</scope>
    <source>
        <strain evidence="2 3">DSM 24766</strain>
    </source>
</reference>
<evidence type="ECO:0000256" key="1">
    <source>
        <dbReference type="SAM" id="MobiDB-lite"/>
    </source>
</evidence>
<dbReference type="EMBL" id="SLXU01000006">
    <property type="protein sequence ID" value="TCP61064.1"/>
    <property type="molecule type" value="Genomic_DNA"/>
</dbReference>
<sequence>MKLQSRQKRLLAIGISMAIVIGSHHAINLFEPAPRIARMSVAPEHPASLPATVAQPASAEGVSAAPHPVRPVATLSDDRSSVLPEPPPEARDPADFTQRSVGGMARWRPEPGLDLPVLHVAGDHYGPFGLPCGPHLSAVTIANGDLNLSVAAPCRLHSRLNVKFGPVEFTAMTDHVGAWSATLPPLSEGGLTIAFEDGAVLTHHVVARADDMQSVAALVSPADAGMRLVLHDPGTDEGGASHLEAGTPPVGLGRFYLLGAPELAGGRVTQVYAAPVGAPPARLSVEVEVTPANCGRDVAGFAALAAPDGTLRPHPISFAVPGCDALGEYLVLKNLAPSRTLALR</sequence>